<dbReference type="PANTHER" id="PTHR48101:SF4">
    <property type="entry name" value="METHYLMALONYL-COA MUTASE, MITOCHONDRIAL"/>
    <property type="match status" value="1"/>
</dbReference>
<name>A0ABP5T723_9PSEU</name>
<dbReference type="Proteomes" id="UP001501218">
    <property type="component" value="Unassembled WGS sequence"/>
</dbReference>
<reference evidence="4" key="1">
    <citation type="journal article" date="2019" name="Int. J. Syst. Evol. Microbiol.">
        <title>The Global Catalogue of Microorganisms (GCM) 10K type strain sequencing project: providing services to taxonomists for standard genome sequencing and annotation.</title>
        <authorList>
            <consortium name="The Broad Institute Genomics Platform"/>
            <consortium name="The Broad Institute Genome Sequencing Center for Infectious Disease"/>
            <person name="Wu L."/>
            <person name="Ma J."/>
        </authorList>
    </citation>
    <scope>NUCLEOTIDE SEQUENCE [LARGE SCALE GENOMIC DNA]</scope>
    <source>
        <strain evidence="4">JCM 16221</strain>
    </source>
</reference>
<dbReference type="Pfam" id="PF01642">
    <property type="entry name" value="MM_CoA_mutase"/>
    <property type="match status" value="2"/>
</dbReference>
<dbReference type="RefSeq" id="WP_344130429.1">
    <property type="nucleotide sequence ID" value="NZ_BAAARA010000007.1"/>
</dbReference>
<evidence type="ECO:0000256" key="1">
    <source>
        <dbReference type="ARBA" id="ARBA00011870"/>
    </source>
</evidence>
<dbReference type="PANTHER" id="PTHR48101">
    <property type="entry name" value="METHYLMALONYL-COA MUTASE, MITOCHONDRIAL-RELATED"/>
    <property type="match status" value="1"/>
</dbReference>
<dbReference type="Gene3D" id="3.40.50.280">
    <property type="entry name" value="Cobalamin-binding domain"/>
    <property type="match status" value="1"/>
</dbReference>
<dbReference type="SUPFAM" id="SSF51703">
    <property type="entry name" value="Cobalamin (vitamin B12)-dependent enzymes"/>
    <property type="match status" value="1"/>
</dbReference>
<comment type="subunit">
    <text evidence="1">Heterodimer of an alpha and a beta chain.</text>
</comment>
<sequence>MVAHSTSSGGKPELALAAEFDEPTREQWRAQVQQALKRSGLIGEQPPDGPIEDVLASRTYDGIRIHPLYTSASADGGVPGSAPFVRGSSPLGSAAEGWQVRQLHEHPDPTETNREVLADLHNGVGSLWLRLGSGGIAIDALADALNGVHLDMISVALDTDADFAEAAEAFLALAAERGVPAGELRGNLGADPLGVRARTGRPGDNAAAIALARRCAAEFPQLTAIVVDALPYHRAGGSDAQELGCSLAVATTYLRELTAAGLDIDTAASQLEFRYATTADQFLTIAKLRAARRLWEQVTRSCGAGEQARAQTQHAVTSPAMLTRRDPWVNLLRGTIATFAAGVGGAQSVTTLPFDAAAGLPDEFARRIARNTQSLLLDESHLAQVIDPAGGSYYVESLTDELARAAWEWFQRIEAAGGLPAALDSGLIAEELDATWRRRRDAIADRSDALTGVSEFPDLDEEPLQRTPAPARPAGGLPVHRYAEDYEALRDAADQHRTETGSRPTVFLATLGPLAKYNARASFARNLFAAGGIDAAEAGATEDTDQVLAAYTGSAVVCLCSSDSVYAERAAETASALKRAGAKTVLLAGKPGEPLESVDGYVHAGGDALTVLEDVHAELGVRR</sequence>
<protein>
    <submittedName>
        <fullName evidence="3">Methylmalonyl-CoA mutase family protein</fullName>
    </submittedName>
</protein>
<dbReference type="CDD" id="cd03677">
    <property type="entry name" value="MM_CoA_mutase_beta"/>
    <property type="match status" value="1"/>
</dbReference>
<evidence type="ECO:0000313" key="3">
    <source>
        <dbReference type="EMBL" id="GAA2346738.1"/>
    </source>
</evidence>
<comment type="caution">
    <text evidence="3">The sequence shown here is derived from an EMBL/GenBank/DDBJ whole genome shotgun (WGS) entry which is preliminary data.</text>
</comment>
<evidence type="ECO:0000313" key="4">
    <source>
        <dbReference type="Proteomes" id="UP001501218"/>
    </source>
</evidence>
<dbReference type="InterPro" id="IPR016176">
    <property type="entry name" value="Cbl-dep_enz_cat"/>
</dbReference>
<feature type="domain" description="Methylmalonyl-CoA mutase alpha/beta chain catalytic" evidence="2">
    <location>
        <begin position="131"/>
        <end position="465"/>
    </location>
</feature>
<proteinExistence type="predicted"/>
<gene>
    <name evidence="3" type="ORF">GCM10009854_24610</name>
</gene>
<organism evidence="3 4">
    <name type="scientific">Saccharopolyspora halophila</name>
    <dbReference type="NCBI Taxonomy" id="405551"/>
    <lineage>
        <taxon>Bacteria</taxon>
        <taxon>Bacillati</taxon>
        <taxon>Actinomycetota</taxon>
        <taxon>Actinomycetes</taxon>
        <taxon>Pseudonocardiales</taxon>
        <taxon>Pseudonocardiaceae</taxon>
        <taxon>Saccharopolyspora</taxon>
    </lineage>
</organism>
<dbReference type="EMBL" id="BAAARA010000007">
    <property type="protein sequence ID" value="GAA2346738.1"/>
    <property type="molecule type" value="Genomic_DNA"/>
</dbReference>
<dbReference type="InterPro" id="IPR006099">
    <property type="entry name" value="MeMalonylCoA_mutase_a/b_cat"/>
</dbReference>
<keyword evidence="4" id="KW-1185">Reference proteome</keyword>
<evidence type="ECO:0000259" key="2">
    <source>
        <dbReference type="Pfam" id="PF01642"/>
    </source>
</evidence>
<feature type="domain" description="Methylmalonyl-CoA mutase alpha/beta chain catalytic" evidence="2">
    <location>
        <begin position="59"/>
        <end position="127"/>
    </location>
</feature>
<accession>A0ABP5T723</accession>
<dbReference type="Gene3D" id="3.20.20.240">
    <property type="entry name" value="Methylmalonyl-CoA mutase"/>
    <property type="match status" value="1"/>
</dbReference>